<organism evidence="2 3">
    <name type="scientific">Halogranum salarium B-1</name>
    <dbReference type="NCBI Taxonomy" id="1210908"/>
    <lineage>
        <taxon>Archaea</taxon>
        <taxon>Methanobacteriati</taxon>
        <taxon>Methanobacteriota</taxon>
        <taxon>Stenosarchaea group</taxon>
        <taxon>Halobacteria</taxon>
        <taxon>Halobacteriales</taxon>
        <taxon>Haloferacaceae</taxon>
    </lineage>
</organism>
<gene>
    <name evidence="2" type="ORF">HSB1_00170</name>
</gene>
<dbReference type="AlphaFoldDB" id="J2ZLL7"/>
<dbReference type="eggNOG" id="arCOG08122">
    <property type="taxonomic scope" value="Archaea"/>
</dbReference>
<reference evidence="2 3" key="1">
    <citation type="journal article" date="2012" name="J. Bacteriol.">
        <title>Draft Genome Sequence of the Extremely Halophilic Archaeon Halogranum salarium B-1T.</title>
        <authorList>
            <person name="Kim K.K."/>
            <person name="Lee K.C."/>
            <person name="Lee J.S."/>
        </authorList>
    </citation>
    <scope>NUCLEOTIDE SEQUENCE [LARGE SCALE GENOMIC DNA]</scope>
    <source>
        <strain evidence="2 3">B-1</strain>
    </source>
</reference>
<dbReference type="InterPro" id="IPR058312">
    <property type="entry name" value="DUF7999"/>
</dbReference>
<name>J2ZLL7_9EURY</name>
<sequence>MAHTQSKKDVEMVRIRREMNDHHTMTVEVVDSNATRYVVEYDSDDLERTLTALPVGATVPLELEPIGARSNVWRAVGMGASTASRDETAVPLVD</sequence>
<dbReference type="Pfam" id="PF26006">
    <property type="entry name" value="DUF7999"/>
    <property type="match status" value="1"/>
</dbReference>
<evidence type="ECO:0000313" key="3">
    <source>
        <dbReference type="Proteomes" id="UP000007813"/>
    </source>
</evidence>
<evidence type="ECO:0000313" key="2">
    <source>
        <dbReference type="EMBL" id="EJN61650.1"/>
    </source>
</evidence>
<dbReference type="Proteomes" id="UP000007813">
    <property type="component" value="Unassembled WGS sequence"/>
</dbReference>
<proteinExistence type="predicted"/>
<protein>
    <recommendedName>
        <fullName evidence="1">DUF7999 domain-containing protein</fullName>
    </recommendedName>
</protein>
<dbReference type="RefSeq" id="WP_009365361.1">
    <property type="nucleotide sequence ID" value="NZ_ALJD01000001.1"/>
</dbReference>
<comment type="caution">
    <text evidence="2">The sequence shown here is derived from an EMBL/GenBank/DDBJ whole genome shotgun (WGS) entry which is preliminary data.</text>
</comment>
<dbReference type="EMBL" id="ALJD01000001">
    <property type="protein sequence ID" value="EJN61650.1"/>
    <property type="molecule type" value="Genomic_DNA"/>
</dbReference>
<dbReference type="OrthoDB" id="340706at2157"/>
<feature type="domain" description="DUF7999" evidence="1">
    <location>
        <begin position="1"/>
        <end position="79"/>
    </location>
</feature>
<accession>J2ZLL7</accession>
<evidence type="ECO:0000259" key="1">
    <source>
        <dbReference type="Pfam" id="PF26006"/>
    </source>
</evidence>